<organism evidence="6 7">
    <name type="scientific">Salix dunnii</name>
    <dbReference type="NCBI Taxonomy" id="1413687"/>
    <lineage>
        <taxon>Eukaryota</taxon>
        <taxon>Viridiplantae</taxon>
        <taxon>Streptophyta</taxon>
        <taxon>Embryophyta</taxon>
        <taxon>Tracheophyta</taxon>
        <taxon>Spermatophyta</taxon>
        <taxon>Magnoliopsida</taxon>
        <taxon>eudicotyledons</taxon>
        <taxon>Gunneridae</taxon>
        <taxon>Pentapetalae</taxon>
        <taxon>rosids</taxon>
        <taxon>fabids</taxon>
        <taxon>Malpighiales</taxon>
        <taxon>Salicaceae</taxon>
        <taxon>Saliceae</taxon>
        <taxon>Salix</taxon>
    </lineage>
</organism>
<evidence type="ECO:0000256" key="1">
    <source>
        <dbReference type="ARBA" id="ARBA00022860"/>
    </source>
</evidence>
<dbReference type="EMBL" id="JADGMS010000013">
    <property type="protein sequence ID" value="KAF9670082.1"/>
    <property type="molecule type" value="Genomic_DNA"/>
</dbReference>
<keyword evidence="1" id="KW-0112">Calmodulin-binding</keyword>
<dbReference type="GO" id="GO:0005516">
    <property type="term" value="F:calmodulin binding"/>
    <property type="evidence" value="ECO:0007669"/>
    <property type="project" value="UniProtKB-KW"/>
</dbReference>
<dbReference type="PANTHER" id="PTHR32295">
    <property type="entry name" value="IQ-DOMAIN 5-RELATED"/>
    <property type="match status" value="1"/>
</dbReference>
<evidence type="ECO:0000259" key="5">
    <source>
        <dbReference type="Pfam" id="PF13178"/>
    </source>
</evidence>
<feature type="compositionally biased region" description="Basic and acidic residues" evidence="4">
    <location>
        <begin position="18"/>
        <end position="33"/>
    </location>
</feature>
<dbReference type="Pfam" id="PF00612">
    <property type="entry name" value="IQ"/>
    <property type="match status" value="2"/>
</dbReference>
<keyword evidence="7" id="KW-1185">Reference proteome</keyword>
<dbReference type="PANTHER" id="PTHR32295:SF263">
    <property type="entry name" value="DUF4005 DOMAIN-CONTAINING PROTEIN"/>
    <property type="match status" value="1"/>
</dbReference>
<feature type="compositionally biased region" description="Basic and acidic residues" evidence="4">
    <location>
        <begin position="291"/>
        <end position="311"/>
    </location>
</feature>
<evidence type="ECO:0000256" key="2">
    <source>
        <dbReference type="ARBA" id="ARBA00024341"/>
    </source>
</evidence>
<proteinExistence type="inferred from homology"/>
<feature type="region of interest" description="Disordered" evidence="4">
    <location>
        <begin position="18"/>
        <end position="42"/>
    </location>
</feature>
<evidence type="ECO:0000313" key="6">
    <source>
        <dbReference type="EMBL" id="KAF9670082.1"/>
    </source>
</evidence>
<accession>A0A835JF71</accession>
<feature type="domain" description="DUF4005" evidence="5">
    <location>
        <begin position="278"/>
        <end position="320"/>
    </location>
</feature>
<comment type="similarity">
    <text evidence="2">Belongs to the IQD family.</text>
</comment>
<dbReference type="Pfam" id="PF13178">
    <property type="entry name" value="DUF4005"/>
    <property type="match status" value="1"/>
</dbReference>
<evidence type="ECO:0000256" key="3">
    <source>
        <dbReference type="ARBA" id="ARBA00024378"/>
    </source>
</evidence>
<dbReference type="InterPro" id="IPR025064">
    <property type="entry name" value="DUF4005"/>
</dbReference>
<comment type="caution">
    <text evidence="6">The sequence shown here is derived from an EMBL/GenBank/DDBJ whole genome shotgun (WGS) entry which is preliminary data.</text>
</comment>
<feature type="region of interest" description="Disordered" evidence="4">
    <location>
        <begin position="291"/>
        <end position="319"/>
    </location>
</feature>
<dbReference type="OrthoDB" id="1298402at2759"/>
<gene>
    <name evidence="6" type="ORF">SADUNF_Sadunf13G0031500</name>
</gene>
<name>A0A835JF71_9ROSI</name>
<dbReference type="AlphaFoldDB" id="A0A835JF71"/>
<evidence type="ECO:0000313" key="7">
    <source>
        <dbReference type="Proteomes" id="UP000657918"/>
    </source>
</evidence>
<sequence length="387" mass="44462">MGKASRWMMNFLLGKKEEKTKKREISSHAEKETTPTATSTYKRRWSFGKSEKKDRLYKGRRSLDSIITAPYSARRSSFALPTTEAIEKVVAQTHAADRIRKAVEDAAATRIQAVFRSYLARKALCALRGLVKLQALVRGHQVRKQTTATLRRMHTLMTIQARARCHRVQMAGESQLAMQGKSLRHREAVDANLHETRGVSKNRSGYMNHSLIDRVEREIPRFYSGELKISRQEHQFNKEFSFTAQDIPIIGSPPSKTTWGRASLTYERPDYVDTLSNQFSFLPSYMADTESSKARVRSHSEPKQRPKESTRAKSKQTTWTDELNGHQDAQSQCSFSHSKHLVHENQDPWFIKLYRPTKSKDSYYDANITTSTPYSNYSKVLVTYEVS</sequence>
<comment type="subunit">
    <text evidence="3">Binds to multiple calmodulin (CaM) in the presence of Ca(2+) and CaM-like proteins.</text>
</comment>
<reference evidence="6 7" key="1">
    <citation type="submission" date="2020-10" db="EMBL/GenBank/DDBJ databases">
        <title>Plant Genome Project.</title>
        <authorList>
            <person name="Zhang R.-G."/>
        </authorList>
    </citation>
    <scope>NUCLEOTIDE SEQUENCE [LARGE SCALE GENOMIC DNA]</scope>
    <source>
        <strain evidence="6">FAFU-HL-1</strain>
        <tissue evidence="6">Leaf</tissue>
    </source>
</reference>
<protein>
    <recommendedName>
        <fullName evidence="5">DUF4005 domain-containing protein</fullName>
    </recommendedName>
</protein>
<dbReference type="InterPro" id="IPR000048">
    <property type="entry name" value="IQ_motif_EF-hand-BS"/>
</dbReference>
<evidence type="ECO:0000256" key="4">
    <source>
        <dbReference type="SAM" id="MobiDB-lite"/>
    </source>
</evidence>
<dbReference type="Gene3D" id="1.20.5.190">
    <property type="match status" value="1"/>
</dbReference>
<dbReference type="Proteomes" id="UP000657918">
    <property type="component" value="Unassembled WGS sequence"/>
</dbReference>
<dbReference type="PROSITE" id="PS50096">
    <property type="entry name" value="IQ"/>
    <property type="match status" value="2"/>
</dbReference>
<dbReference type="CDD" id="cd23767">
    <property type="entry name" value="IQCD"/>
    <property type="match status" value="1"/>
</dbReference>